<protein>
    <submittedName>
        <fullName evidence="1">Endonuclease-reverse transcriptase</fullName>
    </submittedName>
</protein>
<keyword evidence="1" id="KW-0378">Hydrolase</keyword>
<name>A0AAV4CC95_9GAST</name>
<dbReference type="AlphaFoldDB" id="A0AAV4CC95"/>
<evidence type="ECO:0000313" key="1">
    <source>
        <dbReference type="EMBL" id="GFO28957.1"/>
    </source>
</evidence>
<keyword evidence="1" id="KW-0540">Nuclease</keyword>
<proteinExistence type="predicted"/>
<accession>A0AAV4CC95</accession>
<reference evidence="1 2" key="1">
    <citation type="journal article" date="2021" name="Elife">
        <title>Chloroplast acquisition without the gene transfer in kleptoplastic sea slugs, Plakobranchus ocellatus.</title>
        <authorList>
            <person name="Maeda T."/>
            <person name="Takahashi S."/>
            <person name="Yoshida T."/>
            <person name="Shimamura S."/>
            <person name="Takaki Y."/>
            <person name="Nagai Y."/>
            <person name="Toyoda A."/>
            <person name="Suzuki Y."/>
            <person name="Arimoto A."/>
            <person name="Ishii H."/>
            <person name="Satoh N."/>
            <person name="Nishiyama T."/>
            <person name="Hasebe M."/>
            <person name="Maruyama T."/>
            <person name="Minagawa J."/>
            <person name="Obokata J."/>
            <person name="Shigenobu S."/>
        </authorList>
    </citation>
    <scope>NUCLEOTIDE SEQUENCE [LARGE SCALE GENOMIC DNA]</scope>
</reference>
<comment type="caution">
    <text evidence="1">The sequence shown here is derived from an EMBL/GenBank/DDBJ whole genome shotgun (WGS) entry which is preliminary data.</text>
</comment>
<dbReference type="GO" id="GO:0004519">
    <property type="term" value="F:endonuclease activity"/>
    <property type="evidence" value="ECO:0007669"/>
    <property type="project" value="UniProtKB-KW"/>
</dbReference>
<dbReference type="Proteomes" id="UP000735302">
    <property type="component" value="Unassembled WGS sequence"/>
</dbReference>
<organism evidence="1 2">
    <name type="scientific">Plakobranchus ocellatus</name>
    <dbReference type="NCBI Taxonomy" id="259542"/>
    <lineage>
        <taxon>Eukaryota</taxon>
        <taxon>Metazoa</taxon>
        <taxon>Spiralia</taxon>
        <taxon>Lophotrochozoa</taxon>
        <taxon>Mollusca</taxon>
        <taxon>Gastropoda</taxon>
        <taxon>Heterobranchia</taxon>
        <taxon>Euthyneura</taxon>
        <taxon>Panpulmonata</taxon>
        <taxon>Sacoglossa</taxon>
        <taxon>Placobranchoidea</taxon>
        <taxon>Plakobranchidae</taxon>
        <taxon>Plakobranchus</taxon>
    </lineage>
</organism>
<dbReference type="EMBL" id="BLXT01006100">
    <property type="protein sequence ID" value="GFO28957.1"/>
    <property type="molecule type" value="Genomic_DNA"/>
</dbReference>
<keyword evidence="2" id="KW-1185">Reference proteome</keyword>
<gene>
    <name evidence="1" type="ORF">PoB_005546200</name>
</gene>
<keyword evidence="1" id="KW-0255">Endonuclease</keyword>
<sequence>MWFIRRMRISWTERKSNKQVLKEAYLERSLIKTIRQRQLRFLSHICRHKSLEHSAITEKIEDKRSRAKLAPLYRLLQKDGERWGDGQRKSKSVFDQSL</sequence>
<evidence type="ECO:0000313" key="2">
    <source>
        <dbReference type="Proteomes" id="UP000735302"/>
    </source>
</evidence>